<keyword evidence="1" id="KW-0732">Signal</keyword>
<name>A0A9W7GGF7_9STRA</name>
<gene>
    <name evidence="2" type="ORF">TrCOL_g1325</name>
</gene>
<protein>
    <submittedName>
        <fullName evidence="2">Uncharacterized protein</fullName>
    </submittedName>
</protein>
<accession>A0A9W7GGF7</accession>
<comment type="caution">
    <text evidence="2">The sequence shown here is derived from an EMBL/GenBank/DDBJ whole genome shotgun (WGS) entry which is preliminary data.</text>
</comment>
<sequence>MWWGLSQFLLSSAIGKGADTIDNINKFNPIIVDPALQKDKSFWDYAVLARDNGGNALRVLGEDGSSCLDVLQECGGSEEDIKYYLDHLDVFSPSCTSTVNVSSSTFPSAALVALTSTLKAMSIDEVSGFDAVVEVRERTSLGEEEWGEASINVETLGELRALSICSYALLTKKS</sequence>
<dbReference type="Proteomes" id="UP001165065">
    <property type="component" value="Unassembled WGS sequence"/>
</dbReference>
<evidence type="ECO:0000313" key="3">
    <source>
        <dbReference type="Proteomes" id="UP001165065"/>
    </source>
</evidence>
<proteinExistence type="predicted"/>
<evidence type="ECO:0000313" key="2">
    <source>
        <dbReference type="EMBL" id="GMI44419.1"/>
    </source>
</evidence>
<reference evidence="3" key="1">
    <citation type="journal article" date="2023" name="Commun. Biol.">
        <title>Genome analysis of Parmales, the sister group of diatoms, reveals the evolutionary specialization of diatoms from phago-mixotrophs to photoautotrophs.</title>
        <authorList>
            <person name="Ban H."/>
            <person name="Sato S."/>
            <person name="Yoshikawa S."/>
            <person name="Yamada K."/>
            <person name="Nakamura Y."/>
            <person name="Ichinomiya M."/>
            <person name="Sato N."/>
            <person name="Blanc-Mathieu R."/>
            <person name="Endo H."/>
            <person name="Kuwata A."/>
            <person name="Ogata H."/>
        </authorList>
    </citation>
    <scope>NUCLEOTIDE SEQUENCE [LARGE SCALE GENOMIC DNA]</scope>
</reference>
<dbReference type="AlphaFoldDB" id="A0A9W7GGF7"/>
<feature type="chain" id="PRO_5040855931" evidence="1">
    <location>
        <begin position="21"/>
        <end position="174"/>
    </location>
</feature>
<dbReference type="OrthoDB" id="199840at2759"/>
<keyword evidence="3" id="KW-1185">Reference proteome</keyword>
<organism evidence="2 3">
    <name type="scientific">Triparma columacea</name>
    <dbReference type="NCBI Taxonomy" id="722753"/>
    <lineage>
        <taxon>Eukaryota</taxon>
        <taxon>Sar</taxon>
        <taxon>Stramenopiles</taxon>
        <taxon>Ochrophyta</taxon>
        <taxon>Bolidophyceae</taxon>
        <taxon>Parmales</taxon>
        <taxon>Triparmaceae</taxon>
        <taxon>Triparma</taxon>
    </lineage>
</organism>
<feature type="signal peptide" evidence="1">
    <location>
        <begin position="1"/>
        <end position="20"/>
    </location>
</feature>
<evidence type="ECO:0000256" key="1">
    <source>
        <dbReference type="SAM" id="SignalP"/>
    </source>
</evidence>
<dbReference type="EMBL" id="BRYA01001479">
    <property type="protein sequence ID" value="GMI44419.1"/>
    <property type="molecule type" value="Genomic_DNA"/>
</dbReference>